<dbReference type="AlphaFoldDB" id="A0ABD0R2Z1"/>
<name>A0ABD0R2Z1_CIRMR</name>
<evidence type="ECO:0000313" key="2">
    <source>
        <dbReference type="Proteomes" id="UP001529510"/>
    </source>
</evidence>
<gene>
    <name evidence="1" type="ORF">M9458_010599</name>
</gene>
<proteinExistence type="predicted"/>
<organism evidence="1 2">
    <name type="scientific">Cirrhinus mrigala</name>
    <name type="common">Mrigala</name>
    <dbReference type="NCBI Taxonomy" id="683832"/>
    <lineage>
        <taxon>Eukaryota</taxon>
        <taxon>Metazoa</taxon>
        <taxon>Chordata</taxon>
        <taxon>Craniata</taxon>
        <taxon>Vertebrata</taxon>
        <taxon>Euteleostomi</taxon>
        <taxon>Actinopterygii</taxon>
        <taxon>Neopterygii</taxon>
        <taxon>Teleostei</taxon>
        <taxon>Ostariophysi</taxon>
        <taxon>Cypriniformes</taxon>
        <taxon>Cyprinidae</taxon>
        <taxon>Labeoninae</taxon>
        <taxon>Labeonini</taxon>
        <taxon>Cirrhinus</taxon>
    </lineage>
</organism>
<sequence>MYTRVYHVQDDVCDDSSTDGLQVNSVLCLQLRGSGWAPLFPSEPPLWIYMKSCVAATDADISRAARVHPIIINAG</sequence>
<comment type="caution">
    <text evidence="1">The sequence shown here is derived from an EMBL/GenBank/DDBJ whole genome shotgun (WGS) entry which is preliminary data.</text>
</comment>
<accession>A0ABD0R2Z1</accession>
<reference evidence="1 2" key="1">
    <citation type="submission" date="2024-05" db="EMBL/GenBank/DDBJ databases">
        <title>Genome sequencing and assembly of Indian major carp, Cirrhinus mrigala (Hamilton, 1822).</title>
        <authorList>
            <person name="Mohindra V."/>
            <person name="Chowdhury L.M."/>
            <person name="Lal K."/>
            <person name="Jena J.K."/>
        </authorList>
    </citation>
    <scope>NUCLEOTIDE SEQUENCE [LARGE SCALE GENOMIC DNA]</scope>
    <source>
        <strain evidence="1">CM1030</strain>
        <tissue evidence="1">Blood</tissue>
    </source>
</reference>
<keyword evidence="2" id="KW-1185">Reference proteome</keyword>
<feature type="non-terminal residue" evidence="1">
    <location>
        <position position="75"/>
    </location>
</feature>
<evidence type="ECO:0000313" key="1">
    <source>
        <dbReference type="EMBL" id="KAL0192303.1"/>
    </source>
</evidence>
<dbReference type="Proteomes" id="UP001529510">
    <property type="component" value="Unassembled WGS sequence"/>
</dbReference>
<protein>
    <submittedName>
        <fullName evidence="1">Uncharacterized protein</fullName>
    </submittedName>
</protein>
<dbReference type="EMBL" id="JAMKFB020000005">
    <property type="protein sequence ID" value="KAL0192303.1"/>
    <property type="molecule type" value="Genomic_DNA"/>
</dbReference>